<keyword evidence="3" id="KW-1185">Reference proteome</keyword>
<organism evidence="2 3">
    <name type="scientific">Phaeobacter italicus</name>
    <dbReference type="NCBI Taxonomy" id="481446"/>
    <lineage>
        <taxon>Bacteria</taxon>
        <taxon>Pseudomonadati</taxon>
        <taxon>Pseudomonadota</taxon>
        <taxon>Alphaproteobacteria</taxon>
        <taxon>Rhodobacterales</taxon>
        <taxon>Roseobacteraceae</taxon>
        <taxon>Phaeobacter</taxon>
    </lineage>
</organism>
<evidence type="ECO:0000313" key="2">
    <source>
        <dbReference type="EMBL" id="CRL10142.1"/>
    </source>
</evidence>
<dbReference type="SUPFAM" id="SSF51261">
    <property type="entry name" value="Duplicated hybrid motif"/>
    <property type="match status" value="1"/>
</dbReference>
<proteinExistence type="predicted"/>
<evidence type="ECO:0000313" key="3">
    <source>
        <dbReference type="Proteomes" id="UP000043764"/>
    </source>
</evidence>
<gene>
    <name evidence="2" type="ORF">NIT7321_00985</name>
</gene>
<dbReference type="InterPro" id="IPR011055">
    <property type="entry name" value="Dup_hybrid_motif"/>
</dbReference>
<dbReference type="Proteomes" id="UP000043764">
    <property type="component" value="Unassembled WGS sequence"/>
</dbReference>
<accession>A0A0H5CYN1</accession>
<keyword evidence="1" id="KW-0732">Signal</keyword>
<protein>
    <submittedName>
        <fullName evidence="2">Membrane-bound metallopeptidase</fullName>
    </submittedName>
</protein>
<sequence length="389" mass="40663">MIRTAAILSGFLCRAGFCLALLMGLTPAQAADNPARAAQAAADQLEAATIALQEAESARDRVAALTETVRAYEAGLAAMRDGLRRVAQRESQLAAQLAAREDDVADLLGVLQMIETSPPPVLMLHPSGPLGAARSAMTLAEVTPALQSRATALKRDLQEVQTLRVLQQSAANTLQDGLNGVQDARVQLSAAIADRTGLPRRFTQDPVRTAILISSTETLSGFASGLAEIAEGEISKSDADISALRGDIALPVEGLVLRGYGEKDAAGIARPGWLVAARPRALVVSPTAATIRYQGPLLDLGNVVILEPQPETLFVLSGLAEVYGSAGEVIPAGTPVGLMGGDSPEIGAILSLSGEGAGTDRTETLYIEVRMDNSPVDPETWFRTDKDGN</sequence>
<dbReference type="Gene3D" id="2.70.70.10">
    <property type="entry name" value="Glucose Permease (Domain IIA)"/>
    <property type="match status" value="1"/>
</dbReference>
<feature type="chain" id="PRO_5005217179" evidence="1">
    <location>
        <begin position="31"/>
        <end position="389"/>
    </location>
</feature>
<reference evidence="3" key="1">
    <citation type="submission" date="2015-05" db="EMBL/GenBank/DDBJ databases">
        <authorList>
            <person name="Rodrigo-Torres Lidia"/>
            <person name="Arahal R.David."/>
        </authorList>
    </citation>
    <scope>NUCLEOTIDE SEQUENCE [LARGE SCALE GENOMIC DNA]</scope>
    <source>
        <strain evidence="3">CECT 7321</strain>
    </source>
</reference>
<dbReference type="EMBL" id="CVRL01000013">
    <property type="protein sequence ID" value="CRL10142.1"/>
    <property type="molecule type" value="Genomic_DNA"/>
</dbReference>
<name>A0A0H5CYN1_9RHOB</name>
<evidence type="ECO:0000256" key="1">
    <source>
        <dbReference type="SAM" id="SignalP"/>
    </source>
</evidence>
<feature type="signal peptide" evidence="1">
    <location>
        <begin position="1"/>
        <end position="30"/>
    </location>
</feature>
<dbReference type="STRING" id="481446.NIT7645_02339"/>
<dbReference type="AlphaFoldDB" id="A0A0H5CYN1"/>